<evidence type="ECO:0000259" key="1">
    <source>
        <dbReference type="PROSITE" id="PS51186"/>
    </source>
</evidence>
<comment type="caution">
    <text evidence="2">The sequence shown here is derived from an EMBL/GenBank/DDBJ whole genome shotgun (WGS) entry which is preliminary data.</text>
</comment>
<sequence>MDSVTIRTEQQGDEAAIRTVVEAAFGGPHVADLVDALRTSPGWVPELSFVAVAGEDVVGQVLFTRCRLDAPARLVDVLTLSPLAVHPSHQGQGVATRLVRHGLAAAAERGVEPLVFLEGDPSFYARYDFVAAGSLGFRRPSLRIPEPAFQVYPLPTYEDWMTGTFVYSDTFWAYDSVGLR</sequence>
<dbReference type="EC" id="2.3.-.-" evidence="2"/>
<dbReference type="Gene3D" id="3.40.630.30">
    <property type="match status" value="1"/>
</dbReference>
<gene>
    <name evidence="2" type="ORF">ACFOUW_26290</name>
</gene>
<dbReference type="Proteomes" id="UP001595699">
    <property type="component" value="Unassembled WGS sequence"/>
</dbReference>
<dbReference type="SUPFAM" id="SSF55729">
    <property type="entry name" value="Acyl-CoA N-acyltransferases (Nat)"/>
    <property type="match status" value="1"/>
</dbReference>
<organism evidence="2 3">
    <name type="scientific">Tenggerimyces flavus</name>
    <dbReference type="NCBI Taxonomy" id="1708749"/>
    <lineage>
        <taxon>Bacteria</taxon>
        <taxon>Bacillati</taxon>
        <taxon>Actinomycetota</taxon>
        <taxon>Actinomycetes</taxon>
        <taxon>Propionibacteriales</taxon>
        <taxon>Nocardioidaceae</taxon>
        <taxon>Tenggerimyces</taxon>
    </lineage>
</organism>
<proteinExistence type="predicted"/>
<evidence type="ECO:0000313" key="2">
    <source>
        <dbReference type="EMBL" id="MFC3764372.1"/>
    </source>
</evidence>
<dbReference type="InterPro" id="IPR016181">
    <property type="entry name" value="Acyl_CoA_acyltransferase"/>
</dbReference>
<dbReference type="Pfam" id="PF13527">
    <property type="entry name" value="Acetyltransf_9"/>
    <property type="match status" value="1"/>
</dbReference>
<keyword evidence="2" id="KW-0808">Transferase</keyword>
<dbReference type="PROSITE" id="PS51186">
    <property type="entry name" value="GNAT"/>
    <property type="match status" value="1"/>
</dbReference>
<keyword evidence="3" id="KW-1185">Reference proteome</keyword>
<dbReference type="EMBL" id="JBHRZH010000023">
    <property type="protein sequence ID" value="MFC3764372.1"/>
    <property type="molecule type" value="Genomic_DNA"/>
</dbReference>
<dbReference type="RefSeq" id="WP_205115373.1">
    <property type="nucleotide sequence ID" value="NZ_JAFBCM010000001.1"/>
</dbReference>
<keyword evidence="2" id="KW-0012">Acyltransferase</keyword>
<feature type="domain" description="N-acetyltransferase" evidence="1">
    <location>
        <begin position="4"/>
        <end position="158"/>
    </location>
</feature>
<reference evidence="3" key="1">
    <citation type="journal article" date="2019" name="Int. J. Syst. Evol. Microbiol.">
        <title>The Global Catalogue of Microorganisms (GCM) 10K type strain sequencing project: providing services to taxonomists for standard genome sequencing and annotation.</title>
        <authorList>
            <consortium name="The Broad Institute Genomics Platform"/>
            <consortium name="The Broad Institute Genome Sequencing Center for Infectious Disease"/>
            <person name="Wu L."/>
            <person name="Ma J."/>
        </authorList>
    </citation>
    <scope>NUCLEOTIDE SEQUENCE [LARGE SCALE GENOMIC DNA]</scope>
    <source>
        <strain evidence="3">CGMCC 4.7241</strain>
    </source>
</reference>
<evidence type="ECO:0000313" key="3">
    <source>
        <dbReference type="Proteomes" id="UP001595699"/>
    </source>
</evidence>
<dbReference type="InterPro" id="IPR000182">
    <property type="entry name" value="GNAT_dom"/>
</dbReference>
<dbReference type="CDD" id="cd04301">
    <property type="entry name" value="NAT_SF"/>
    <property type="match status" value="1"/>
</dbReference>
<dbReference type="GO" id="GO:0016746">
    <property type="term" value="F:acyltransferase activity"/>
    <property type="evidence" value="ECO:0007669"/>
    <property type="project" value="UniProtKB-KW"/>
</dbReference>
<accession>A0ABV7YH70</accession>
<protein>
    <submittedName>
        <fullName evidence="2">GNAT family N-acetyltransferase</fullName>
        <ecNumber evidence="2">2.3.-.-</ecNumber>
    </submittedName>
</protein>
<name>A0ABV7YH70_9ACTN</name>